<dbReference type="EMBL" id="AP019620">
    <property type="protein sequence ID" value="BBJ41536.1"/>
    <property type="molecule type" value="Genomic_DNA"/>
</dbReference>
<dbReference type="AlphaFoldDB" id="A0A499UZ17"/>
<organism evidence="2 3">
    <name type="scientific">Streptomyces antimycoticus</name>
    <dbReference type="NCBI Taxonomy" id="68175"/>
    <lineage>
        <taxon>Bacteria</taxon>
        <taxon>Bacillati</taxon>
        <taxon>Actinomycetota</taxon>
        <taxon>Actinomycetes</taxon>
        <taxon>Kitasatosporales</taxon>
        <taxon>Streptomycetaceae</taxon>
        <taxon>Streptomyces</taxon>
        <taxon>Streptomyces violaceusniger group</taxon>
    </lineage>
</organism>
<reference evidence="2 3" key="1">
    <citation type="journal article" date="2020" name="Int. J. Syst. Evol. Microbiol.">
        <title>Reclassification of Streptomyces castelarensis and Streptomyces sporoclivatus as later heterotypic synonyms of Streptomyces antimycoticus.</title>
        <authorList>
            <person name="Komaki H."/>
            <person name="Tamura T."/>
        </authorList>
    </citation>
    <scope>NUCLEOTIDE SEQUENCE [LARGE SCALE GENOMIC DNA]</scope>
    <source>
        <strain evidence="2 3">NBRC 100767</strain>
    </source>
</reference>
<evidence type="ECO:0000256" key="1">
    <source>
        <dbReference type="SAM" id="MobiDB-lite"/>
    </source>
</evidence>
<proteinExistence type="predicted"/>
<protein>
    <submittedName>
        <fullName evidence="2">Uncharacterized protein</fullName>
    </submittedName>
</protein>
<evidence type="ECO:0000313" key="2">
    <source>
        <dbReference type="EMBL" id="BBJ41536.1"/>
    </source>
</evidence>
<accession>A0A499UZ17</accession>
<gene>
    <name evidence="2" type="ORF">SSPO_042540</name>
</gene>
<dbReference type="Proteomes" id="UP000463951">
    <property type="component" value="Chromosome"/>
</dbReference>
<evidence type="ECO:0000313" key="3">
    <source>
        <dbReference type="Proteomes" id="UP000463951"/>
    </source>
</evidence>
<feature type="region of interest" description="Disordered" evidence="1">
    <location>
        <begin position="78"/>
        <end position="107"/>
    </location>
</feature>
<sequence>MPRPAADQTAARALRPRIRPGKITKIEDSRVGQLLTLLDRSGVPQPLEELLVGRPSPAGARPRTVPTGLLLAAYFTGRATSPKPGASSTSALSPEHGPGWASPRSPR</sequence>
<name>A0A499UZ17_9ACTN</name>